<dbReference type="RefSeq" id="XP_013912165.1">
    <property type="nucleotide sequence ID" value="XM_014056690.1"/>
</dbReference>
<sequence length="248" mass="29741">MANFLCQDKGPWYFQKMYARYWKHYNEAMEWMYRHKNAYRKAMELVYNPSLHPSEQHQRYSDWDENVPGRNGPSSFSTSDSKPRRPPRPQDGLHYVRKRRAAEKDSETDSESESEEDIECDLDNMEITEELRHYFEQTERHQEELRVKYLLLPRIERSTFQVGRKQKQLEAEHQEMYVEADHSLHLSTSRSAQPPAEKPGERRMAEMRKLYGKGANKIQAMETTMQLNFDRNCDTKQPKYWPIISLKL</sequence>
<dbReference type="GeneID" id="106541304"/>
<feature type="compositionally biased region" description="Acidic residues" evidence="1">
    <location>
        <begin position="108"/>
        <end position="123"/>
    </location>
</feature>
<dbReference type="GO" id="GO:0032797">
    <property type="term" value="C:SMN complex"/>
    <property type="evidence" value="ECO:0007669"/>
    <property type="project" value="InterPro"/>
</dbReference>
<dbReference type="InterPro" id="IPR034754">
    <property type="entry name" value="GEMIN8"/>
</dbReference>
<dbReference type="AlphaFoldDB" id="A0A6I9Y4A4"/>
<reference evidence="3" key="1">
    <citation type="submission" date="2025-08" db="UniProtKB">
        <authorList>
            <consortium name="RefSeq"/>
        </authorList>
    </citation>
    <scope>IDENTIFICATION</scope>
    <source>
        <tissue evidence="3">Skeletal muscle</tissue>
    </source>
</reference>
<dbReference type="KEGG" id="tsr:106541304"/>
<accession>A0A6I9Y4A4</accession>
<organism evidence="2 3">
    <name type="scientific">Thamnophis sirtalis</name>
    <dbReference type="NCBI Taxonomy" id="35019"/>
    <lineage>
        <taxon>Eukaryota</taxon>
        <taxon>Metazoa</taxon>
        <taxon>Chordata</taxon>
        <taxon>Craniata</taxon>
        <taxon>Vertebrata</taxon>
        <taxon>Euteleostomi</taxon>
        <taxon>Lepidosauria</taxon>
        <taxon>Squamata</taxon>
        <taxon>Bifurcata</taxon>
        <taxon>Unidentata</taxon>
        <taxon>Episquamata</taxon>
        <taxon>Toxicofera</taxon>
        <taxon>Serpentes</taxon>
        <taxon>Colubroidea</taxon>
        <taxon>Colubridae</taxon>
        <taxon>Natricinae</taxon>
        <taxon>Thamnophis</taxon>
    </lineage>
</organism>
<name>A0A6I9Y4A4_9SAUR</name>
<dbReference type="Proteomes" id="UP000504617">
    <property type="component" value="Unplaced"/>
</dbReference>
<dbReference type="GO" id="GO:0000387">
    <property type="term" value="P:spliceosomal snRNP assembly"/>
    <property type="evidence" value="ECO:0007669"/>
    <property type="project" value="InterPro"/>
</dbReference>
<evidence type="ECO:0000313" key="3">
    <source>
        <dbReference type="RefSeq" id="XP_013912165.1"/>
    </source>
</evidence>
<dbReference type="PANTHER" id="PTHR16238">
    <property type="entry name" value="GEM-ASSOCIATED PROTEIN 8"/>
    <property type="match status" value="1"/>
</dbReference>
<dbReference type="CTD" id="54960"/>
<feature type="region of interest" description="Disordered" evidence="1">
    <location>
        <begin position="54"/>
        <end position="123"/>
    </location>
</feature>
<dbReference type="OrthoDB" id="5989213at2759"/>
<dbReference type="PANTHER" id="PTHR16238:SF7">
    <property type="entry name" value="GEM-ASSOCIATED PROTEIN 8"/>
    <property type="match status" value="1"/>
</dbReference>
<dbReference type="Pfam" id="PF15348">
    <property type="entry name" value="GEMIN8"/>
    <property type="match status" value="2"/>
</dbReference>
<proteinExistence type="predicted"/>
<protein>
    <submittedName>
        <fullName evidence="3">Gem-associated protein 8 isoform X1</fullName>
    </submittedName>
</protein>
<evidence type="ECO:0000313" key="2">
    <source>
        <dbReference type="Proteomes" id="UP000504617"/>
    </source>
</evidence>
<keyword evidence="2" id="KW-1185">Reference proteome</keyword>
<evidence type="ECO:0000256" key="1">
    <source>
        <dbReference type="SAM" id="MobiDB-lite"/>
    </source>
</evidence>
<gene>
    <name evidence="3" type="primary">GEMIN8</name>
</gene>